<feature type="transmembrane region" description="Helical" evidence="6">
    <location>
        <begin position="82"/>
        <end position="99"/>
    </location>
</feature>
<evidence type="ECO:0000313" key="7">
    <source>
        <dbReference type="EMBL" id="CRL35112.1"/>
    </source>
</evidence>
<feature type="transmembrane region" description="Helical" evidence="6">
    <location>
        <begin position="324"/>
        <end position="344"/>
    </location>
</feature>
<feature type="transmembrane region" description="Helical" evidence="6">
    <location>
        <begin position="40"/>
        <end position="61"/>
    </location>
</feature>
<feature type="transmembrane region" description="Helical" evidence="6">
    <location>
        <begin position="203"/>
        <end position="222"/>
    </location>
</feature>
<protein>
    <submittedName>
        <fullName evidence="7 8">Polysaccharide biosynthesis protein</fullName>
    </submittedName>
</protein>
<feature type="transmembrane region" description="Helical" evidence="6">
    <location>
        <begin position="242"/>
        <end position="260"/>
    </location>
</feature>
<dbReference type="PANTHER" id="PTHR30250:SF11">
    <property type="entry name" value="O-ANTIGEN TRANSPORTER-RELATED"/>
    <property type="match status" value="1"/>
</dbReference>
<keyword evidence="2" id="KW-1003">Cell membrane</keyword>
<dbReference type="InterPro" id="IPR050833">
    <property type="entry name" value="Poly_Biosynth_Transport"/>
</dbReference>
<evidence type="ECO:0000256" key="1">
    <source>
        <dbReference type="ARBA" id="ARBA00004651"/>
    </source>
</evidence>
<evidence type="ECO:0000256" key="3">
    <source>
        <dbReference type="ARBA" id="ARBA00022692"/>
    </source>
</evidence>
<feature type="transmembrane region" description="Helical" evidence="6">
    <location>
        <begin position="12"/>
        <end position="34"/>
    </location>
</feature>
<gene>
    <name evidence="8" type="ORF">DW914_14770</name>
    <name evidence="7" type="ORF">RIL183_16121</name>
</gene>
<dbReference type="EMBL" id="CVRS01000059">
    <property type="protein sequence ID" value="CRL35112.1"/>
    <property type="molecule type" value="Genomic_DNA"/>
</dbReference>
<comment type="subcellular location">
    <subcellularLocation>
        <location evidence="1">Cell membrane</location>
        <topology evidence="1">Multi-pass membrane protein</topology>
    </subcellularLocation>
</comment>
<evidence type="ECO:0000313" key="8">
    <source>
        <dbReference type="EMBL" id="RHA84803.1"/>
    </source>
</evidence>
<keyword evidence="4 6" id="KW-1133">Transmembrane helix</keyword>
<feature type="transmembrane region" description="Helical" evidence="6">
    <location>
        <begin position="143"/>
        <end position="160"/>
    </location>
</feature>
<dbReference type="Pfam" id="PF01943">
    <property type="entry name" value="Polysacc_synt"/>
    <property type="match status" value="1"/>
</dbReference>
<reference evidence="9" key="1">
    <citation type="submission" date="2015-05" db="EMBL/GenBank/DDBJ databases">
        <authorList>
            <consortium name="Pathogen Informatics"/>
        </authorList>
    </citation>
    <scope>NUCLEOTIDE SEQUENCE [LARGE SCALE GENOMIC DNA]</scope>
    <source>
        <strain evidence="9">L1-83</strain>
    </source>
</reference>
<evidence type="ECO:0000256" key="4">
    <source>
        <dbReference type="ARBA" id="ARBA00022989"/>
    </source>
</evidence>
<accession>A0A0M6WGW8</accession>
<feature type="transmembrane region" description="Helical" evidence="6">
    <location>
        <begin position="111"/>
        <end position="131"/>
    </location>
</feature>
<keyword evidence="5 6" id="KW-0472">Membrane</keyword>
<dbReference type="OrthoDB" id="3246647at2"/>
<feature type="transmembrane region" description="Helical" evidence="6">
    <location>
        <begin position="378"/>
        <end position="403"/>
    </location>
</feature>
<dbReference type="EMBL" id="QSFX01000032">
    <property type="protein sequence ID" value="RHA84803.1"/>
    <property type="molecule type" value="Genomic_DNA"/>
</dbReference>
<feature type="transmembrane region" description="Helical" evidence="6">
    <location>
        <begin position="166"/>
        <end position="182"/>
    </location>
</feature>
<evidence type="ECO:0000256" key="6">
    <source>
        <dbReference type="SAM" id="Phobius"/>
    </source>
</evidence>
<name>A0A0M6WGW8_9FIRM</name>
<dbReference type="Proteomes" id="UP000283492">
    <property type="component" value="Unassembled WGS sequence"/>
</dbReference>
<feature type="transmembrane region" description="Helical" evidence="6">
    <location>
        <begin position="287"/>
        <end position="312"/>
    </location>
</feature>
<dbReference type="Proteomes" id="UP000049828">
    <property type="component" value="Unassembled WGS sequence"/>
</dbReference>
<evidence type="ECO:0000313" key="9">
    <source>
        <dbReference type="Proteomes" id="UP000049828"/>
    </source>
</evidence>
<reference evidence="8 10" key="3">
    <citation type="submission" date="2018-08" db="EMBL/GenBank/DDBJ databases">
        <title>A genome reference for cultivated species of the human gut microbiota.</title>
        <authorList>
            <person name="Zou Y."/>
            <person name="Xue W."/>
            <person name="Luo G."/>
        </authorList>
    </citation>
    <scope>NUCLEOTIDE SEQUENCE [LARGE SCALE GENOMIC DNA]</scope>
    <source>
        <strain evidence="8 10">AM42-1AC</strain>
    </source>
</reference>
<feature type="transmembrane region" description="Helical" evidence="6">
    <location>
        <begin position="351"/>
        <end position="372"/>
    </location>
</feature>
<dbReference type="GO" id="GO:0005886">
    <property type="term" value="C:plasma membrane"/>
    <property type="evidence" value="ECO:0007669"/>
    <property type="project" value="UniProtKB-SubCell"/>
</dbReference>
<dbReference type="RefSeq" id="WP_021923503.1">
    <property type="nucleotide sequence ID" value="NZ_CABJFX010000032.1"/>
</dbReference>
<reference evidence="7" key="2">
    <citation type="submission" date="2015-05" db="EMBL/GenBank/DDBJ databases">
        <authorList>
            <person name="Wang D.B."/>
            <person name="Wang M."/>
        </authorList>
    </citation>
    <scope>NUCLEOTIDE SEQUENCE [LARGE SCALE GENOMIC DNA]</scope>
    <source>
        <strain evidence="7">L1-83</strain>
    </source>
</reference>
<dbReference type="AlphaFoldDB" id="A0A0M6WGW8"/>
<keyword evidence="3 6" id="KW-0812">Transmembrane</keyword>
<dbReference type="PANTHER" id="PTHR30250">
    <property type="entry name" value="PST FAMILY PREDICTED COLANIC ACID TRANSPORTER"/>
    <property type="match status" value="1"/>
</dbReference>
<organism evidence="7 9">
    <name type="scientific">Roseburia inulinivorans</name>
    <dbReference type="NCBI Taxonomy" id="360807"/>
    <lineage>
        <taxon>Bacteria</taxon>
        <taxon>Bacillati</taxon>
        <taxon>Bacillota</taxon>
        <taxon>Clostridia</taxon>
        <taxon>Lachnospirales</taxon>
        <taxon>Lachnospiraceae</taxon>
        <taxon>Roseburia</taxon>
    </lineage>
</organism>
<evidence type="ECO:0000256" key="2">
    <source>
        <dbReference type="ARBA" id="ARBA00022475"/>
    </source>
</evidence>
<dbReference type="InterPro" id="IPR002797">
    <property type="entry name" value="Polysacc_synth"/>
</dbReference>
<sequence length="412" mass="46418">MKETTAKKKFMWNMAGSLCNSLSSMLLLIIVNRISGESRGGFFALAYSTAQLLFSVGGFEIRPVQSTDIKNKFTFDQYFTSRMLNCIIMLICMIGYIVVNGYTGVEALTVFWILGYRMVEAVADVYSGLFQQRERIDISGKEMLMRSGISTITFTIILWLTDNLLYAAMTLTLTSLVIMLFYDLHMKKYFEPTPVHLEWRGILGIYNACWPLFVSSFIMNYLNNAPKYAINTYYDETVQNSYNILFMPAFVINLLSLFVFRPLLTDLARDWEGENIKEFTDIVKKMMILIGALTIAACVGAYLLGIPILSLVYGVDLRAYRMELVIIMICGGLNAYVYCLYYVVTVTGKQIFLLLGYGAGLIFAVFLGSSFVKSLGMLGAALSCTLSFGVVFIVFLIITSCVVKDRKKKTEV</sequence>
<evidence type="ECO:0000313" key="10">
    <source>
        <dbReference type="Proteomes" id="UP000283492"/>
    </source>
</evidence>
<evidence type="ECO:0000256" key="5">
    <source>
        <dbReference type="ARBA" id="ARBA00023136"/>
    </source>
</evidence>
<keyword evidence="9" id="KW-1185">Reference proteome</keyword>
<proteinExistence type="predicted"/>